<dbReference type="InterPro" id="IPR036936">
    <property type="entry name" value="CRIB_dom_sf"/>
</dbReference>
<dbReference type="Proteomes" id="UP000695022">
    <property type="component" value="Unplaced"/>
</dbReference>
<feature type="domain" description="CRIB" evidence="11">
    <location>
        <begin position="30"/>
        <end position="43"/>
    </location>
</feature>
<sequence length="86" mass="9778">MARTDVFICFTCCVGEQPRVPRRKIDRSQIGQPMNFQHVGHVGSSDVSQPTSQFSSVQYQMQTKGGYQFAVPVNIQMKVRDVQTQR</sequence>
<evidence type="ECO:0000256" key="8">
    <source>
        <dbReference type="ARBA" id="ARBA00023139"/>
    </source>
</evidence>
<keyword evidence="4" id="KW-1003">Cell membrane</keyword>
<gene>
    <name evidence="13" type="primary">LOC106807689</name>
</gene>
<comment type="subcellular location">
    <subcellularLocation>
        <location evidence="1">Cell membrane</location>
        <topology evidence="1">Lipid-anchor</topology>
    </subcellularLocation>
    <subcellularLocation>
        <location evidence="2">Cytoplasm</location>
        <location evidence="2">Cytoskeleton</location>
    </subcellularLocation>
</comment>
<organism evidence="12 13">
    <name type="scientific">Priapulus caudatus</name>
    <name type="common">Priapulid worm</name>
    <dbReference type="NCBI Taxonomy" id="37621"/>
    <lineage>
        <taxon>Eukaryota</taxon>
        <taxon>Metazoa</taxon>
        <taxon>Ecdysozoa</taxon>
        <taxon>Scalidophora</taxon>
        <taxon>Priapulida</taxon>
        <taxon>Priapulimorpha</taxon>
        <taxon>Priapulimorphida</taxon>
        <taxon>Priapulidae</taxon>
        <taxon>Priapulus</taxon>
    </lineage>
</organism>
<evidence type="ECO:0000256" key="2">
    <source>
        <dbReference type="ARBA" id="ARBA00004245"/>
    </source>
</evidence>
<dbReference type="PANTHER" id="PTHR13502">
    <property type="entry name" value="CDC42 SMALL EFFECTOR PROTEIN HOMOLOG"/>
    <property type="match status" value="1"/>
</dbReference>
<evidence type="ECO:0000256" key="3">
    <source>
        <dbReference type="ARBA" id="ARBA00005720"/>
    </source>
</evidence>
<evidence type="ECO:0000259" key="11">
    <source>
        <dbReference type="PROSITE" id="PS50108"/>
    </source>
</evidence>
<evidence type="ECO:0000313" key="13">
    <source>
        <dbReference type="RefSeq" id="XP_014665599.1"/>
    </source>
</evidence>
<keyword evidence="5" id="KW-0963">Cytoplasm</keyword>
<keyword evidence="8" id="KW-0564">Palmitate</keyword>
<keyword evidence="9" id="KW-0206">Cytoskeleton</keyword>
<dbReference type="PROSITE" id="PS50108">
    <property type="entry name" value="CRIB"/>
    <property type="match status" value="1"/>
</dbReference>
<dbReference type="Gene3D" id="3.90.810.10">
    <property type="entry name" value="CRIB domain"/>
    <property type="match status" value="1"/>
</dbReference>
<comment type="similarity">
    <text evidence="3">Belongs to the CDC42SE/SPEC family.</text>
</comment>
<evidence type="ECO:0000256" key="1">
    <source>
        <dbReference type="ARBA" id="ARBA00004193"/>
    </source>
</evidence>
<evidence type="ECO:0000256" key="10">
    <source>
        <dbReference type="ARBA" id="ARBA00023288"/>
    </source>
</evidence>
<dbReference type="InterPro" id="IPR000095">
    <property type="entry name" value="CRIB_dom"/>
</dbReference>
<accession>A0ABM1E078</accession>
<reference evidence="13" key="1">
    <citation type="submission" date="2025-08" db="UniProtKB">
        <authorList>
            <consortium name="RefSeq"/>
        </authorList>
    </citation>
    <scope>IDENTIFICATION</scope>
</reference>
<name>A0ABM1E078_PRICU</name>
<dbReference type="GeneID" id="106807689"/>
<evidence type="ECO:0000256" key="7">
    <source>
        <dbReference type="ARBA" id="ARBA00023136"/>
    </source>
</evidence>
<keyword evidence="7" id="KW-0472">Membrane</keyword>
<evidence type="ECO:0000313" key="12">
    <source>
        <dbReference type="Proteomes" id="UP000695022"/>
    </source>
</evidence>
<dbReference type="RefSeq" id="XP_014665599.1">
    <property type="nucleotide sequence ID" value="XM_014810113.1"/>
</dbReference>
<evidence type="ECO:0000256" key="9">
    <source>
        <dbReference type="ARBA" id="ARBA00023212"/>
    </source>
</evidence>
<dbReference type="PANTHER" id="PTHR13502:SF6">
    <property type="entry name" value="CDC42 SMALL EFFECTOR PROTEIN HOMOLOG"/>
    <property type="match status" value="1"/>
</dbReference>
<keyword evidence="12" id="KW-1185">Reference proteome</keyword>
<protein>
    <submittedName>
        <fullName evidence="13">CDC42 small effector protein 2-like</fullName>
    </submittedName>
</protein>
<evidence type="ECO:0000256" key="6">
    <source>
        <dbReference type="ARBA" id="ARBA00022960"/>
    </source>
</evidence>
<proteinExistence type="inferred from homology"/>
<evidence type="ECO:0000256" key="4">
    <source>
        <dbReference type="ARBA" id="ARBA00022475"/>
    </source>
</evidence>
<evidence type="ECO:0000256" key="5">
    <source>
        <dbReference type="ARBA" id="ARBA00022490"/>
    </source>
</evidence>
<keyword evidence="10" id="KW-0449">Lipoprotein</keyword>
<keyword evidence="6" id="KW-0133">Cell shape</keyword>
<dbReference type="InterPro" id="IPR039056">
    <property type="entry name" value="SPEC"/>
</dbReference>